<accession>A0AAV4N1V1</accession>
<comment type="caution">
    <text evidence="1">The sequence shown here is derived from an EMBL/GenBank/DDBJ whole genome shotgun (WGS) entry which is preliminary data.</text>
</comment>
<dbReference type="Proteomes" id="UP001054945">
    <property type="component" value="Unassembled WGS sequence"/>
</dbReference>
<evidence type="ECO:0000313" key="2">
    <source>
        <dbReference type="Proteomes" id="UP001054945"/>
    </source>
</evidence>
<reference evidence="1 2" key="1">
    <citation type="submission" date="2021-06" db="EMBL/GenBank/DDBJ databases">
        <title>Caerostris extrusa draft genome.</title>
        <authorList>
            <person name="Kono N."/>
            <person name="Arakawa K."/>
        </authorList>
    </citation>
    <scope>NUCLEOTIDE SEQUENCE [LARGE SCALE GENOMIC DNA]</scope>
</reference>
<evidence type="ECO:0000313" key="1">
    <source>
        <dbReference type="EMBL" id="GIX77339.1"/>
    </source>
</evidence>
<protein>
    <submittedName>
        <fullName evidence="1">Uncharacterized protein</fullName>
    </submittedName>
</protein>
<keyword evidence="2" id="KW-1185">Reference proteome</keyword>
<dbReference type="AlphaFoldDB" id="A0AAV4N1V1"/>
<organism evidence="1 2">
    <name type="scientific">Caerostris extrusa</name>
    <name type="common">Bark spider</name>
    <name type="synonym">Caerostris bankana</name>
    <dbReference type="NCBI Taxonomy" id="172846"/>
    <lineage>
        <taxon>Eukaryota</taxon>
        <taxon>Metazoa</taxon>
        <taxon>Ecdysozoa</taxon>
        <taxon>Arthropoda</taxon>
        <taxon>Chelicerata</taxon>
        <taxon>Arachnida</taxon>
        <taxon>Araneae</taxon>
        <taxon>Araneomorphae</taxon>
        <taxon>Entelegynae</taxon>
        <taxon>Araneoidea</taxon>
        <taxon>Araneidae</taxon>
        <taxon>Caerostris</taxon>
    </lineage>
</organism>
<proteinExistence type="predicted"/>
<sequence length="103" mass="11851">MQWLLFNNDDDTMVWASFNNGTGASMDGTLLNNITSCHYGVAIFQQWFLCHHGVNVTQQCVSILYNKLNMKKRLSIMNRQKARTGCIKLHRNPPLRYSEGQKS</sequence>
<dbReference type="EMBL" id="BPLR01002742">
    <property type="protein sequence ID" value="GIX77339.1"/>
    <property type="molecule type" value="Genomic_DNA"/>
</dbReference>
<name>A0AAV4N1V1_CAEEX</name>
<gene>
    <name evidence="1" type="ORF">CEXT_754631</name>
</gene>